<feature type="domain" description="Zinc-ribbon" evidence="3">
    <location>
        <begin position="4"/>
        <end position="26"/>
    </location>
</feature>
<evidence type="ECO:0008006" key="7">
    <source>
        <dbReference type="Google" id="ProtNLM"/>
    </source>
</evidence>
<organism evidence="5 6">
    <name type="scientific">Ligilactobacillus hayakitensis DSM 18933 = JCM 14209</name>
    <dbReference type="NCBI Taxonomy" id="1423755"/>
    <lineage>
        <taxon>Bacteria</taxon>
        <taxon>Bacillati</taxon>
        <taxon>Bacillota</taxon>
        <taxon>Bacilli</taxon>
        <taxon>Lactobacillales</taxon>
        <taxon>Lactobacillaceae</taxon>
        <taxon>Ligilactobacillus</taxon>
    </lineage>
</organism>
<feature type="domain" description="DUF4767" evidence="4">
    <location>
        <begin position="176"/>
        <end position="301"/>
    </location>
</feature>
<feature type="compositionally biased region" description="Polar residues" evidence="1">
    <location>
        <begin position="144"/>
        <end position="154"/>
    </location>
</feature>
<evidence type="ECO:0000256" key="1">
    <source>
        <dbReference type="SAM" id="MobiDB-lite"/>
    </source>
</evidence>
<protein>
    <recommendedName>
        <fullName evidence="7">Zinc-ribbon domain-containing protein</fullName>
    </recommendedName>
</protein>
<dbReference type="InterPro" id="IPR031927">
    <property type="entry name" value="DUF4767"/>
</dbReference>
<dbReference type="Proteomes" id="UP000051054">
    <property type="component" value="Unassembled WGS sequence"/>
</dbReference>
<dbReference type="Pfam" id="PF15983">
    <property type="entry name" value="DUF4767"/>
    <property type="match status" value="1"/>
</dbReference>
<dbReference type="PATRIC" id="fig|1423755.3.peg.175"/>
<keyword evidence="6" id="KW-1185">Reference proteome</keyword>
<keyword evidence="2" id="KW-0472">Membrane</keyword>
<gene>
    <name evidence="5" type="ORF">FC40_GL000163</name>
</gene>
<proteinExistence type="predicted"/>
<evidence type="ECO:0000259" key="3">
    <source>
        <dbReference type="Pfam" id="PF13240"/>
    </source>
</evidence>
<dbReference type="OrthoDB" id="2326075at2"/>
<reference evidence="5 6" key="1">
    <citation type="journal article" date="2015" name="Genome Announc.">
        <title>Expanding the biotechnology potential of lactobacilli through comparative genomics of 213 strains and associated genera.</title>
        <authorList>
            <person name="Sun Z."/>
            <person name="Harris H.M."/>
            <person name="McCann A."/>
            <person name="Guo C."/>
            <person name="Argimon S."/>
            <person name="Zhang W."/>
            <person name="Yang X."/>
            <person name="Jeffery I.B."/>
            <person name="Cooney J.C."/>
            <person name="Kagawa T.F."/>
            <person name="Liu W."/>
            <person name="Song Y."/>
            <person name="Salvetti E."/>
            <person name="Wrobel A."/>
            <person name="Rasinkangas P."/>
            <person name="Parkhill J."/>
            <person name="Rea M.C."/>
            <person name="O'Sullivan O."/>
            <person name="Ritari J."/>
            <person name="Douillard F.P."/>
            <person name="Paul Ross R."/>
            <person name="Yang R."/>
            <person name="Briner A.E."/>
            <person name="Felis G.E."/>
            <person name="de Vos W.M."/>
            <person name="Barrangou R."/>
            <person name="Klaenhammer T.R."/>
            <person name="Caufield P.W."/>
            <person name="Cui Y."/>
            <person name="Zhang H."/>
            <person name="O'Toole P.W."/>
        </authorList>
    </citation>
    <scope>NUCLEOTIDE SEQUENCE [LARGE SCALE GENOMIC DNA]</scope>
    <source>
        <strain evidence="5 6">DSM 18933</strain>
    </source>
</reference>
<sequence length="303" mass="33781">MNNFCQNCGHSLGPGENFCQNCGFKVGDLEEQSSQVNQEGNQQINTVDDASNSNMTQENHDNNQMADASQMQENIDMPQQYQYFDQQFSEQMSVQKKSKKNNILLWVITLVAVAGIVVAGNYYFFNHVFAQPEKETVVGAKKNAANSSKTVANNDSAKGSTSKKAASSSSKDDKDKWNSDKESELKSFLDSWAPTMNQTYTKSTKSDMPLDGQQYYESHGNDLDIGWSDSKNGSHDYNVVSMYNYNKVGQQQGRPGGSHITYAFSYHNGQPVALVCENSDGGYVWKPTRNPDVAENWQRIASE</sequence>
<feature type="region of interest" description="Disordered" evidence="1">
    <location>
        <begin position="141"/>
        <end position="180"/>
    </location>
</feature>
<dbReference type="EMBL" id="AZGD01000005">
    <property type="protein sequence ID" value="KRM20361.1"/>
    <property type="molecule type" value="Genomic_DNA"/>
</dbReference>
<dbReference type="Pfam" id="PF13240">
    <property type="entry name" value="Zn_Ribbon_1"/>
    <property type="match status" value="1"/>
</dbReference>
<evidence type="ECO:0000256" key="2">
    <source>
        <dbReference type="SAM" id="Phobius"/>
    </source>
</evidence>
<evidence type="ECO:0000313" key="6">
    <source>
        <dbReference type="Proteomes" id="UP000051054"/>
    </source>
</evidence>
<dbReference type="RefSeq" id="WP_025022400.1">
    <property type="nucleotide sequence ID" value="NZ_AZGD01000005.1"/>
</dbReference>
<feature type="compositionally biased region" description="Basic and acidic residues" evidence="1">
    <location>
        <begin position="170"/>
        <end position="180"/>
    </location>
</feature>
<feature type="compositionally biased region" description="Low complexity" evidence="1">
    <location>
        <begin position="155"/>
        <end position="169"/>
    </location>
</feature>
<accession>A0A0R1WY41</accession>
<dbReference type="STRING" id="1423755.FC40_GL000163"/>
<feature type="transmembrane region" description="Helical" evidence="2">
    <location>
        <begin position="103"/>
        <end position="125"/>
    </location>
</feature>
<name>A0A0R1WY41_9LACO</name>
<evidence type="ECO:0000313" key="5">
    <source>
        <dbReference type="EMBL" id="KRM20361.1"/>
    </source>
</evidence>
<keyword evidence="2" id="KW-0812">Transmembrane</keyword>
<dbReference type="AlphaFoldDB" id="A0A0R1WY41"/>
<dbReference type="InterPro" id="IPR026870">
    <property type="entry name" value="Zinc_ribbon_dom"/>
</dbReference>
<keyword evidence="2" id="KW-1133">Transmembrane helix</keyword>
<comment type="caution">
    <text evidence="5">The sequence shown here is derived from an EMBL/GenBank/DDBJ whole genome shotgun (WGS) entry which is preliminary data.</text>
</comment>
<dbReference type="eggNOG" id="ENOG5033AQ2">
    <property type="taxonomic scope" value="Bacteria"/>
</dbReference>
<evidence type="ECO:0000259" key="4">
    <source>
        <dbReference type="Pfam" id="PF15983"/>
    </source>
</evidence>